<keyword evidence="6" id="KW-1003">Cell membrane</keyword>
<dbReference type="Proteomes" id="UP000481153">
    <property type="component" value="Unassembled WGS sequence"/>
</dbReference>
<evidence type="ECO:0000313" key="14">
    <source>
        <dbReference type="EMBL" id="KAF0723922.1"/>
    </source>
</evidence>
<feature type="transmembrane region" description="Helical" evidence="13">
    <location>
        <begin position="102"/>
        <end position="119"/>
    </location>
</feature>
<feature type="transmembrane region" description="Helical" evidence="13">
    <location>
        <begin position="44"/>
        <end position="63"/>
    </location>
</feature>
<reference evidence="14 15" key="1">
    <citation type="submission" date="2019-07" db="EMBL/GenBank/DDBJ databases">
        <title>Genomics analysis of Aphanomyces spp. identifies a new class of oomycete effector associated with host adaptation.</title>
        <authorList>
            <person name="Gaulin E."/>
        </authorList>
    </citation>
    <scope>NUCLEOTIDE SEQUENCE [LARGE SCALE GENOMIC DNA]</scope>
    <source>
        <strain evidence="14 15">ATCC 201684</strain>
    </source>
</reference>
<accession>A0A6G0W9P1</accession>
<evidence type="ECO:0000256" key="9">
    <source>
        <dbReference type="ARBA" id="ARBA00022737"/>
    </source>
</evidence>
<protein>
    <recommendedName>
        <fullName evidence="4">Sugar transporter SWEET1</fullName>
    </recommendedName>
</protein>
<evidence type="ECO:0000256" key="2">
    <source>
        <dbReference type="ARBA" id="ARBA00004653"/>
    </source>
</evidence>
<keyword evidence="5" id="KW-0813">Transport</keyword>
<dbReference type="PANTHER" id="PTHR10791:SF30">
    <property type="entry name" value="SUGAR TRANSPORTER SWEET1"/>
    <property type="match status" value="1"/>
</dbReference>
<dbReference type="FunFam" id="1.20.1280.290:FF:000004">
    <property type="entry name" value="Sugar transporter SWEET"/>
    <property type="match status" value="1"/>
</dbReference>
<gene>
    <name evidence="14" type="ORF">Ae201684_017302</name>
</gene>
<dbReference type="PANTHER" id="PTHR10791">
    <property type="entry name" value="RAG1-ACTIVATING PROTEIN 1"/>
    <property type="match status" value="1"/>
</dbReference>
<dbReference type="EMBL" id="VJMJ01000292">
    <property type="protein sequence ID" value="KAF0723922.1"/>
    <property type="molecule type" value="Genomic_DNA"/>
</dbReference>
<feature type="transmembrane region" description="Helical" evidence="13">
    <location>
        <begin position="69"/>
        <end position="90"/>
    </location>
</feature>
<dbReference type="FunFam" id="1.20.1280.290:FF:000007">
    <property type="entry name" value="Bidirectional sugar transporter SWEET7"/>
    <property type="match status" value="1"/>
</dbReference>
<keyword evidence="7" id="KW-0762">Sugar transport</keyword>
<dbReference type="VEuPathDB" id="FungiDB:AeMF1_016082"/>
<comment type="caution">
    <text evidence="14">The sequence shown here is derived from an EMBL/GenBank/DDBJ whole genome shotgun (WGS) entry which is preliminary data.</text>
</comment>
<feature type="transmembrane region" description="Helical" evidence="13">
    <location>
        <begin position="131"/>
        <end position="154"/>
    </location>
</feature>
<evidence type="ECO:0000256" key="1">
    <source>
        <dbReference type="ARBA" id="ARBA00004651"/>
    </source>
</evidence>
<feature type="transmembrane region" description="Helical" evidence="13">
    <location>
        <begin position="190"/>
        <end position="210"/>
    </location>
</feature>
<dbReference type="GO" id="GO:0051119">
    <property type="term" value="F:sugar transmembrane transporter activity"/>
    <property type="evidence" value="ECO:0007669"/>
    <property type="project" value="InterPro"/>
</dbReference>
<evidence type="ECO:0000256" key="5">
    <source>
        <dbReference type="ARBA" id="ARBA00022448"/>
    </source>
</evidence>
<keyword evidence="9" id="KW-0677">Repeat</keyword>
<dbReference type="GO" id="GO:0000139">
    <property type="term" value="C:Golgi membrane"/>
    <property type="evidence" value="ECO:0007669"/>
    <property type="project" value="UniProtKB-SubCell"/>
</dbReference>
<keyword evidence="11" id="KW-0333">Golgi apparatus</keyword>
<dbReference type="InterPro" id="IPR047664">
    <property type="entry name" value="SWEET"/>
</dbReference>
<sequence>MAHYHAPSVVGAVKLMASLSAIYMSLSPMSDMTRVRAKIPIDMLPILCMFGNGSLWTIYGVLVDNWFPLVATNVVGVVLSSYYLVVIYTYAGSQRATAAKKILVMVGLVLMVIVYSVYGTREKHENVSTNVGYAGIAVCTVMFASPLASVGAVFKHKSAASLPFSMITAGVACSILWLAFGMLIQDMFVIVPNGVNLALGLFQLALCYVYRAPATKDEAEVEMPKKTANV</sequence>
<evidence type="ECO:0000313" key="15">
    <source>
        <dbReference type="Proteomes" id="UP000481153"/>
    </source>
</evidence>
<evidence type="ECO:0000256" key="12">
    <source>
        <dbReference type="ARBA" id="ARBA00023136"/>
    </source>
</evidence>
<keyword evidence="15" id="KW-1185">Reference proteome</keyword>
<keyword evidence="10 13" id="KW-1133">Transmembrane helix</keyword>
<evidence type="ECO:0000256" key="6">
    <source>
        <dbReference type="ARBA" id="ARBA00022475"/>
    </source>
</evidence>
<evidence type="ECO:0000256" key="3">
    <source>
        <dbReference type="ARBA" id="ARBA00007809"/>
    </source>
</evidence>
<evidence type="ECO:0000256" key="11">
    <source>
        <dbReference type="ARBA" id="ARBA00023034"/>
    </source>
</evidence>
<organism evidence="14 15">
    <name type="scientific">Aphanomyces euteiches</name>
    <dbReference type="NCBI Taxonomy" id="100861"/>
    <lineage>
        <taxon>Eukaryota</taxon>
        <taxon>Sar</taxon>
        <taxon>Stramenopiles</taxon>
        <taxon>Oomycota</taxon>
        <taxon>Saprolegniomycetes</taxon>
        <taxon>Saprolegniales</taxon>
        <taxon>Verrucalvaceae</taxon>
        <taxon>Aphanomyces</taxon>
    </lineage>
</organism>
<dbReference type="GO" id="GO:0005886">
    <property type="term" value="C:plasma membrane"/>
    <property type="evidence" value="ECO:0007669"/>
    <property type="project" value="UniProtKB-SubCell"/>
</dbReference>
<keyword evidence="8 13" id="KW-0812">Transmembrane</keyword>
<evidence type="ECO:0000256" key="8">
    <source>
        <dbReference type="ARBA" id="ARBA00022692"/>
    </source>
</evidence>
<evidence type="ECO:0000256" key="10">
    <source>
        <dbReference type="ARBA" id="ARBA00022989"/>
    </source>
</evidence>
<feature type="transmembrane region" description="Helical" evidence="13">
    <location>
        <begin position="166"/>
        <end position="184"/>
    </location>
</feature>
<evidence type="ECO:0000256" key="7">
    <source>
        <dbReference type="ARBA" id="ARBA00022597"/>
    </source>
</evidence>
<evidence type="ECO:0000256" key="4">
    <source>
        <dbReference type="ARBA" id="ARBA00021741"/>
    </source>
</evidence>
<dbReference type="InterPro" id="IPR004316">
    <property type="entry name" value="SWEET_rpt"/>
</dbReference>
<name>A0A6G0W9P1_9STRA</name>
<comment type="similarity">
    <text evidence="3">Belongs to the SWEET sugar transporter family.</text>
</comment>
<dbReference type="Pfam" id="PF03083">
    <property type="entry name" value="MtN3_slv"/>
    <property type="match status" value="2"/>
</dbReference>
<dbReference type="AlphaFoldDB" id="A0A6G0W9P1"/>
<feature type="transmembrane region" description="Helical" evidence="13">
    <location>
        <begin position="6"/>
        <end position="24"/>
    </location>
</feature>
<comment type="subcellular location">
    <subcellularLocation>
        <location evidence="1">Cell membrane</location>
        <topology evidence="1">Multi-pass membrane protein</topology>
    </subcellularLocation>
    <subcellularLocation>
        <location evidence="2">Golgi apparatus membrane</location>
        <topology evidence="2">Multi-pass membrane protein</topology>
    </subcellularLocation>
</comment>
<proteinExistence type="inferred from homology"/>
<evidence type="ECO:0000256" key="13">
    <source>
        <dbReference type="SAM" id="Phobius"/>
    </source>
</evidence>
<dbReference type="Gene3D" id="1.20.1280.290">
    <property type="match status" value="2"/>
</dbReference>
<keyword evidence="12 13" id="KW-0472">Membrane</keyword>